<organism evidence="2 3">
    <name type="scientific">Ancylostoma duodenale</name>
    <dbReference type="NCBI Taxonomy" id="51022"/>
    <lineage>
        <taxon>Eukaryota</taxon>
        <taxon>Metazoa</taxon>
        <taxon>Ecdysozoa</taxon>
        <taxon>Nematoda</taxon>
        <taxon>Chromadorea</taxon>
        <taxon>Rhabditida</taxon>
        <taxon>Rhabditina</taxon>
        <taxon>Rhabditomorpha</taxon>
        <taxon>Strongyloidea</taxon>
        <taxon>Ancylostomatidae</taxon>
        <taxon>Ancylostomatinae</taxon>
        <taxon>Ancylostoma</taxon>
    </lineage>
</organism>
<reference evidence="2 3" key="1">
    <citation type="submission" date="2013-12" db="EMBL/GenBank/DDBJ databases">
        <title>Draft genome of the parsitic nematode Ancylostoma duodenale.</title>
        <authorList>
            <person name="Mitreva M."/>
        </authorList>
    </citation>
    <scope>NUCLEOTIDE SEQUENCE [LARGE SCALE GENOMIC DNA]</scope>
    <source>
        <strain evidence="2 3">Zhejiang</strain>
    </source>
</reference>
<dbReference type="InterPro" id="IPR035940">
    <property type="entry name" value="CAP_sf"/>
</dbReference>
<dbReference type="Gene3D" id="3.40.33.10">
    <property type="entry name" value="CAP"/>
    <property type="match status" value="1"/>
</dbReference>
<dbReference type="Proteomes" id="UP000054047">
    <property type="component" value="Unassembled WGS sequence"/>
</dbReference>
<evidence type="ECO:0000313" key="2">
    <source>
        <dbReference type="EMBL" id="KIH57475.1"/>
    </source>
</evidence>
<feature type="domain" description="SCP" evidence="1">
    <location>
        <begin position="4"/>
        <end position="135"/>
    </location>
</feature>
<protein>
    <submittedName>
        <fullName evidence="2">SCP-like protein</fullName>
    </submittedName>
</protein>
<dbReference type="InterPro" id="IPR014044">
    <property type="entry name" value="CAP_dom"/>
</dbReference>
<dbReference type="SMART" id="SM00198">
    <property type="entry name" value="SCP"/>
    <property type="match status" value="1"/>
</dbReference>
<dbReference type="CDD" id="cd05380">
    <property type="entry name" value="CAP_euk"/>
    <property type="match status" value="1"/>
</dbReference>
<evidence type="ECO:0000259" key="1">
    <source>
        <dbReference type="SMART" id="SM00198"/>
    </source>
</evidence>
<accession>A0A0C2G944</accession>
<gene>
    <name evidence="2" type="ORF">ANCDUO_12334</name>
</gene>
<evidence type="ECO:0000313" key="3">
    <source>
        <dbReference type="Proteomes" id="UP000054047"/>
    </source>
</evidence>
<sequence>MTGAARRAFLNTHNRFRSRLAKGRESNGNLGFAPQAANMQKMEYDCFAENSALVHARTCSGKLSDPATRLGLKENFVEINKIHLNLVQTARHASTRWWNEMSLYGVNPTMSFTAEMRRATTGIVRHFGKMSSVTTEMGTALQMFCLVLGDMTDPTAKWELRKKPGQL</sequence>
<dbReference type="EMBL" id="KN734342">
    <property type="protein sequence ID" value="KIH57475.1"/>
    <property type="molecule type" value="Genomic_DNA"/>
</dbReference>
<dbReference type="Pfam" id="PF00188">
    <property type="entry name" value="CAP"/>
    <property type="match status" value="1"/>
</dbReference>
<keyword evidence="3" id="KW-1185">Reference proteome</keyword>
<dbReference type="OrthoDB" id="414826at2759"/>
<name>A0A0C2G944_9BILA</name>
<dbReference type="SUPFAM" id="SSF55797">
    <property type="entry name" value="PR-1-like"/>
    <property type="match status" value="1"/>
</dbReference>
<dbReference type="AlphaFoldDB" id="A0A0C2G944"/>
<proteinExistence type="predicted"/>